<dbReference type="AlphaFoldDB" id="A0A219AP66"/>
<dbReference type="EMBL" id="LSBJ02000009">
    <property type="protein sequence ID" value="OWT42627.1"/>
    <property type="molecule type" value="Genomic_DNA"/>
</dbReference>
<name>A0A219AP66_METCM</name>
<proteinExistence type="predicted"/>
<protein>
    <submittedName>
        <fullName evidence="1">Uncharacterized protein</fullName>
    </submittedName>
</protein>
<dbReference type="Proteomes" id="UP000078397">
    <property type="component" value="Unassembled WGS sequence"/>
</dbReference>
<organism evidence="1 2">
    <name type="scientific">Pochonia chlamydosporia 170</name>
    <dbReference type="NCBI Taxonomy" id="1380566"/>
    <lineage>
        <taxon>Eukaryota</taxon>
        <taxon>Fungi</taxon>
        <taxon>Dikarya</taxon>
        <taxon>Ascomycota</taxon>
        <taxon>Pezizomycotina</taxon>
        <taxon>Sordariomycetes</taxon>
        <taxon>Hypocreomycetidae</taxon>
        <taxon>Hypocreales</taxon>
        <taxon>Clavicipitaceae</taxon>
        <taxon>Pochonia</taxon>
    </lineage>
</organism>
<sequence length="117" mass="13595">MMAERQLILKSWAHSPIAVEGTRRFEPRAFFPPLPCLRVQRLADEHLICRRRLSFGKWNPTVDGARSRVEVHYSPLTPYRLLRYQRGSDCQAGLGSRWLTGFEFVSRPMGLLIDSYC</sequence>
<keyword evidence="2" id="KW-1185">Reference proteome</keyword>
<comment type="caution">
    <text evidence="1">The sequence shown here is derived from an EMBL/GenBank/DDBJ whole genome shotgun (WGS) entry which is preliminary data.</text>
</comment>
<dbReference type="GeneID" id="33937078"/>
<reference evidence="1 2" key="1">
    <citation type="journal article" date="2016" name="PLoS Pathog.">
        <title>Biosynthesis of antibiotic leucinostatins in bio-control fungus Purpureocillium lilacinum and their inhibition on phytophthora revealed by genome mining.</title>
        <authorList>
            <person name="Wang G."/>
            <person name="Liu Z."/>
            <person name="Lin R."/>
            <person name="Li E."/>
            <person name="Mao Z."/>
            <person name="Ling J."/>
            <person name="Yang Y."/>
            <person name="Yin W.B."/>
            <person name="Xie B."/>
        </authorList>
    </citation>
    <scope>NUCLEOTIDE SEQUENCE [LARGE SCALE GENOMIC DNA]</scope>
    <source>
        <strain evidence="1">170</strain>
    </source>
</reference>
<evidence type="ECO:0000313" key="1">
    <source>
        <dbReference type="EMBL" id="OWT42627.1"/>
    </source>
</evidence>
<dbReference type="RefSeq" id="XP_022285115.1">
    <property type="nucleotide sequence ID" value="XM_022429882.1"/>
</dbReference>
<dbReference type="KEGG" id="pchm:VFPPC_18239"/>
<accession>A0A219AP66</accession>
<gene>
    <name evidence="1" type="ORF">VFPPC_18239</name>
</gene>
<evidence type="ECO:0000313" key="2">
    <source>
        <dbReference type="Proteomes" id="UP000078397"/>
    </source>
</evidence>